<dbReference type="AlphaFoldDB" id="H6Q8P1"/>
<proteinExistence type="predicted"/>
<dbReference type="Gene3D" id="3.40.50.300">
    <property type="entry name" value="P-loop containing nucleotide triphosphate hydrolases"/>
    <property type="match status" value="1"/>
</dbReference>
<dbReference type="STRING" id="698757.Pogu_1096"/>
<dbReference type="Proteomes" id="UP000009062">
    <property type="component" value="Chromosome"/>
</dbReference>
<keyword evidence="2" id="KW-1185">Reference proteome</keyword>
<organism evidence="1 2">
    <name type="scientific">Pyrobaculum oguniense (strain DSM 13380 / JCM 10595 / TE7)</name>
    <dbReference type="NCBI Taxonomy" id="698757"/>
    <lineage>
        <taxon>Archaea</taxon>
        <taxon>Thermoproteota</taxon>
        <taxon>Thermoprotei</taxon>
        <taxon>Thermoproteales</taxon>
        <taxon>Thermoproteaceae</taxon>
        <taxon>Pyrobaculum</taxon>
    </lineage>
</organism>
<accession>H6Q8P1</accession>
<reference evidence="1 2" key="1">
    <citation type="journal article" date="2012" name="Stand. Genomic Sci.">
        <title>Complete genome sequence of Pyrobaculum oguniense.</title>
        <authorList>
            <person name="Bernick D.L."/>
            <person name="Karplus K."/>
            <person name="Lui L.M."/>
            <person name="Coker J.K."/>
            <person name="Murphy J.N."/>
            <person name="Chan P.P."/>
            <person name="Cozen A.E."/>
            <person name="Lowe T.M."/>
        </authorList>
    </citation>
    <scope>NUCLEOTIDE SEQUENCE [LARGE SCALE GENOMIC DNA]</scope>
    <source>
        <strain evidence="1 2">TE7</strain>
    </source>
</reference>
<evidence type="ECO:0008006" key="3">
    <source>
        <dbReference type="Google" id="ProtNLM"/>
    </source>
</evidence>
<name>H6Q8P1_PYROT</name>
<dbReference type="EMBL" id="CP003316">
    <property type="protein sequence ID" value="AFA39123.1"/>
    <property type="molecule type" value="Genomic_DNA"/>
</dbReference>
<protein>
    <recommendedName>
        <fullName evidence="3">ABC transporter domain-containing protein</fullName>
    </recommendedName>
</protein>
<evidence type="ECO:0000313" key="1">
    <source>
        <dbReference type="EMBL" id="AFA39123.1"/>
    </source>
</evidence>
<sequence length="85" mass="8870">MGKTASAKTIASLLRPLSGAVFLDGVPTAKARDKIFSLPETIDVPDRIKAAEALASSYGAEESVKDFLNVVGVPRGIPTCRSPKA</sequence>
<dbReference type="KEGG" id="pog:Pogu_1096"/>
<evidence type="ECO:0000313" key="2">
    <source>
        <dbReference type="Proteomes" id="UP000009062"/>
    </source>
</evidence>
<dbReference type="HOGENOM" id="CLU_2505095_0_0_2"/>
<gene>
    <name evidence="1" type="ordered locus">Pogu_1096</name>
</gene>
<dbReference type="eggNOG" id="arCOG00194">
    <property type="taxonomic scope" value="Archaea"/>
</dbReference>
<dbReference type="InterPro" id="IPR027417">
    <property type="entry name" value="P-loop_NTPase"/>
</dbReference>